<accession>A0A1M5SUU2</accession>
<dbReference type="Proteomes" id="UP000242520">
    <property type="component" value="Unassembled WGS sequence"/>
</dbReference>
<dbReference type="STRING" id="1123350.SAMN02744040_01908"/>
<evidence type="ECO:0000313" key="3">
    <source>
        <dbReference type="Proteomes" id="UP000242520"/>
    </source>
</evidence>
<keyword evidence="1" id="KW-0472">Membrane</keyword>
<sequence length="92" mass="10863">MIFIKLIVSFIILLTLLTTTFLEILAYFKKKHLCSKLNHYFWYSAIIFIFSIFLDEIELYVSNIVCIVFLSILGIISIYIINKDLKIYTEKA</sequence>
<name>A0A1M5SUU2_9FIRM</name>
<dbReference type="EMBL" id="FQXH01000024">
    <property type="protein sequence ID" value="SHH42028.1"/>
    <property type="molecule type" value="Genomic_DNA"/>
</dbReference>
<feature type="transmembrane region" description="Helical" evidence="1">
    <location>
        <begin position="6"/>
        <end position="25"/>
    </location>
</feature>
<keyword evidence="3" id="KW-1185">Reference proteome</keyword>
<keyword evidence="1" id="KW-1133">Transmembrane helix</keyword>
<gene>
    <name evidence="2" type="ORF">SAMN02744040_01908</name>
</gene>
<feature type="transmembrane region" description="Helical" evidence="1">
    <location>
        <begin position="37"/>
        <end position="54"/>
    </location>
</feature>
<feature type="transmembrane region" description="Helical" evidence="1">
    <location>
        <begin position="60"/>
        <end position="81"/>
    </location>
</feature>
<protein>
    <submittedName>
        <fullName evidence="2">Uncharacterized protein</fullName>
    </submittedName>
</protein>
<dbReference type="AlphaFoldDB" id="A0A1M5SUU2"/>
<evidence type="ECO:0000313" key="2">
    <source>
        <dbReference type="EMBL" id="SHH42028.1"/>
    </source>
</evidence>
<keyword evidence="1" id="KW-0812">Transmembrane</keyword>
<organism evidence="2 3">
    <name type="scientific">Tepidibacter thalassicus DSM 15285</name>
    <dbReference type="NCBI Taxonomy" id="1123350"/>
    <lineage>
        <taxon>Bacteria</taxon>
        <taxon>Bacillati</taxon>
        <taxon>Bacillota</taxon>
        <taxon>Clostridia</taxon>
        <taxon>Peptostreptococcales</taxon>
        <taxon>Peptostreptococcaceae</taxon>
        <taxon>Tepidibacter</taxon>
    </lineage>
</organism>
<evidence type="ECO:0000256" key="1">
    <source>
        <dbReference type="SAM" id="Phobius"/>
    </source>
</evidence>
<reference evidence="3" key="1">
    <citation type="submission" date="2016-11" db="EMBL/GenBank/DDBJ databases">
        <authorList>
            <person name="Varghese N."/>
            <person name="Submissions S."/>
        </authorList>
    </citation>
    <scope>NUCLEOTIDE SEQUENCE [LARGE SCALE GENOMIC DNA]</scope>
    <source>
        <strain evidence="3">DSM 15285</strain>
    </source>
</reference>
<proteinExistence type="predicted"/>
<dbReference type="RefSeq" id="WP_072725884.1">
    <property type="nucleotide sequence ID" value="NZ_FQXH01000024.1"/>
</dbReference>